<feature type="compositionally biased region" description="Low complexity" evidence="2">
    <location>
        <begin position="2003"/>
        <end position="2014"/>
    </location>
</feature>
<comment type="caution">
    <text evidence="3">The sequence shown here is derived from an EMBL/GenBank/DDBJ whole genome shotgun (WGS) entry which is preliminary data.</text>
</comment>
<feature type="compositionally biased region" description="Polar residues" evidence="2">
    <location>
        <begin position="582"/>
        <end position="592"/>
    </location>
</feature>
<feature type="compositionally biased region" description="Low complexity" evidence="2">
    <location>
        <begin position="436"/>
        <end position="458"/>
    </location>
</feature>
<feature type="compositionally biased region" description="Basic and acidic residues" evidence="2">
    <location>
        <begin position="1520"/>
        <end position="1532"/>
    </location>
</feature>
<feature type="region of interest" description="Disordered" evidence="2">
    <location>
        <begin position="1184"/>
        <end position="1207"/>
    </location>
</feature>
<feature type="compositionally biased region" description="Basic and acidic residues" evidence="2">
    <location>
        <begin position="753"/>
        <end position="764"/>
    </location>
</feature>
<keyword evidence="1" id="KW-0175">Coiled coil</keyword>
<feature type="compositionally biased region" description="Acidic residues" evidence="2">
    <location>
        <begin position="346"/>
        <end position="360"/>
    </location>
</feature>
<feature type="compositionally biased region" description="Low complexity" evidence="2">
    <location>
        <begin position="487"/>
        <end position="536"/>
    </location>
</feature>
<feature type="compositionally biased region" description="Basic and acidic residues" evidence="2">
    <location>
        <begin position="1790"/>
        <end position="1808"/>
    </location>
</feature>
<feature type="compositionally biased region" description="Basic and acidic residues" evidence="2">
    <location>
        <begin position="603"/>
        <end position="635"/>
    </location>
</feature>
<feature type="compositionally biased region" description="Polar residues" evidence="2">
    <location>
        <begin position="1954"/>
        <end position="1985"/>
    </location>
</feature>
<dbReference type="Proteomes" id="UP000028834">
    <property type="component" value="Unassembled WGS sequence"/>
</dbReference>
<dbReference type="EMBL" id="AFYV02001860">
    <property type="protein sequence ID" value="KFG60597.1"/>
    <property type="molecule type" value="Genomic_DNA"/>
</dbReference>
<organism evidence="3 4">
    <name type="scientific">Toxoplasma gondii RUB</name>
    <dbReference type="NCBI Taxonomy" id="935652"/>
    <lineage>
        <taxon>Eukaryota</taxon>
        <taxon>Sar</taxon>
        <taxon>Alveolata</taxon>
        <taxon>Apicomplexa</taxon>
        <taxon>Conoidasida</taxon>
        <taxon>Coccidia</taxon>
        <taxon>Eucoccidiorida</taxon>
        <taxon>Eimeriorina</taxon>
        <taxon>Sarcocystidae</taxon>
        <taxon>Toxoplasma</taxon>
    </lineage>
</organism>
<feature type="compositionally biased region" description="Basic residues" evidence="2">
    <location>
        <begin position="1665"/>
        <end position="1679"/>
    </location>
</feature>
<proteinExistence type="predicted"/>
<feature type="compositionally biased region" description="Basic and acidic residues" evidence="2">
    <location>
        <begin position="1742"/>
        <end position="1756"/>
    </location>
</feature>
<feature type="compositionally biased region" description="Polar residues" evidence="2">
    <location>
        <begin position="1702"/>
        <end position="1712"/>
    </location>
</feature>
<evidence type="ECO:0000313" key="3">
    <source>
        <dbReference type="EMBL" id="KFG60597.1"/>
    </source>
</evidence>
<accession>A0A086LVC9</accession>
<evidence type="ECO:0000256" key="2">
    <source>
        <dbReference type="SAM" id="MobiDB-lite"/>
    </source>
</evidence>
<evidence type="ECO:0000313" key="4">
    <source>
        <dbReference type="Proteomes" id="UP000028834"/>
    </source>
</evidence>
<feature type="region of interest" description="Disordered" evidence="2">
    <location>
        <begin position="1473"/>
        <end position="1592"/>
    </location>
</feature>
<name>A0A086LVC9_TOXGO</name>
<feature type="compositionally biased region" description="Basic residues" evidence="2">
    <location>
        <begin position="309"/>
        <end position="319"/>
    </location>
</feature>
<feature type="compositionally biased region" description="Polar residues" evidence="2">
    <location>
        <begin position="404"/>
        <end position="428"/>
    </location>
</feature>
<gene>
    <name evidence="3" type="ORF">TGRUB_208400</name>
</gene>
<feature type="region of interest" description="Disordered" evidence="2">
    <location>
        <begin position="1884"/>
        <end position="2117"/>
    </location>
</feature>
<evidence type="ECO:0000256" key="1">
    <source>
        <dbReference type="SAM" id="Coils"/>
    </source>
</evidence>
<feature type="compositionally biased region" description="Low complexity" evidence="2">
    <location>
        <begin position="2092"/>
        <end position="2104"/>
    </location>
</feature>
<feature type="compositionally biased region" description="Basic and acidic residues" evidence="2">
    <location>
        <begin position="2105"/>
        <end position="2117"/>
    </location>
</feature>
<feature type="compositionally biased region" description="Basic and acidic residues" evidence="2">
    <location>
        <begin position="959"/>
        <end position="969"/>
    </location>
</feature>
<feature type="compositionally biased region" description="Basic and acidic residues" evidence="2">
    <location>
        <begin position="718"/>
        <end position="746"/>
    </location>
</feature>
<feature type="compositionally biased region" description="Low complexity" evidence="2">
    <location>
        <begin position="1473"/>
        <end position="1484"/>
    </location>
</feature>
<sequence>MEAVCAIHELFSSCRGDSWPFVSVQAIKQLVKHHLRQTAALDDEELESVLRKAFPESDKCHGEVDFLSFWKGMEALLAALGLQQATVAGDIRLECMQFFRDRVLSLAEEKRGRRQAAEREKKKSRTGDTKRAELSLPLGAVVLTKQEILEVVRETGKRRLGGISARRRTGSFETKWGSGDPETELFWEQVYSDASRIDDGAGVSVVDLSAMVFDFLHAYVEQSRHEAREEDPSEPEGERSGRFDRYARTVSEDEMERTESRITTLSAPTSGEAEERGRDPEEERAGGGGGGGGEEGEDEEPGEEDMTSRRRVRRKHLGRANRGGHVLAEMRGGKFDEQIEVSRGESEDDRDYAESGDEGGESFHESSQAFDEYRSSSASASFSGRKWREVKREDVDFSRARTWGQGTSFASSVRHSRTQSAPSYSLEANQRPFLRPVPESPSRSRSSSVCAPASSSPSFLGSRASEASNATSPASYSPTASPPASPASPCSSFAFSPSSSSFSASSSASFSASSSASFSASSSTSFSASSSTSFSAVAGRRESRRRGQKNLEGDTALGQVSSVLSRSQQDSTDSEAEPGEKTGTNEFHSPTFGSEKYLSGVEARARPEYSGERGEKTGSGVEEHNNHSEETDARRREHKSVKPQTPSRLNACDRNFFDAPPWAEGEQAEQGEEARDRGDREAEEGREETEAEAGKEEGEEEREEGEEEREEGEEEREEGEKEREEGEKEREEGEERREVGEERREVGEEEREEGERAEEMREAGEAEEAGGIEMNEGRSDIAHDFPLSLGHPRDGEEESGEEMHGSPRRVLASQLGEALLRLQETCAVSLGRSRETEPATQLKNSRKFVEAALEAFDRLQAQAVQTEEELNTVKRSASRLRREKCQLLERLRRIETKVDDAAEDAPEIETLRERLLYFQDQVETQKRQLSEKEDLLRKATEERDSLQERTASLQRQCTKKVEETTRDTQQRLQQQEDELRALKEEKAALEEELWCTAERLRLSQAASVAAATPRQEGRRVSDASQDGDSACTLRIQLQELQDLRQSMELEVEAKDALIHRLQRQTEELQQKILDLDVKLRQASGLVLQLRRARDDLLNTHEKWRKDATRQREKLLNAFQAAAASSDTLFSNARSSATLTEAVVASADERMTLLQKDQEICRLQDTLAATQGHIRQLEQFIDGMRRERQPSRPASKLALSPDFSFRPRAASPASLASSLRSDLSLSSLNTLSGAPQRPAVVARRGPGPREGDRGKARGNGDEEERENGEEQKEENEDEEERENGEEQKEENEDEEKRENGEEQKAENKEEGRESSHGRAASLSNEPSRSSSTLEQRKDGEEWGDKDQRGEERRREETKETRDGEHGQGSLGTLEVTNETMRSVADSANEIEETEQKEATDVGSLCKSAIASASLRPATEGKRETFQTGFEADELGDTLQPSVSSNSTATSRSFLLSVEKIGIVGEASLVSPFAGEAPASAGSAGALGKETKPPAAMRQSPTSASDGFTRDLSTKDLPGQLDEARDTEETRHAPENSGEGEGAGGEKEETTGDAEGGMETRVSEEQPVAVIASPGRLTGETLRALDKEEGEERFEFRKKRKLKLKRDEWDLSQSGSNSSYTSFLVDVSVAGSEDEGVASLRRHAVPLSPALSRLSIETHGSGPLTHLNRRERAKRREKKAPRASDFVSASTATLPTHPRDDSGKPSSRSDVTSSDNDEPKARKSKNALFSALGLSRHPVTGSRGQEKREKEGRERLEPGGEDGEGGGLGRRSKSQRRLEGLTSQASLRRGHLTRDSLRSSENEEEKDRRHAQVGQREAEGANARRMRCAAPDAARKVKDVRKKQKDGDAEDDRVSIRSVPAEWRTQRLDSRRSSVKSAEFVSFRAHLSSPSLPRLASGMPPLSAGGSLPPHLSSAASSHGLSGGPGERRTLGLPRAYAPLSSFRSEGAEKREAEESQASAPSQKRLSRVSSKMSDFFQDTQRANSAELSHVPTFASRSLSRDFLGGPSAAEAAPSGLRLSSGTSVGVHVLSSPKTPESSGSAAPRSVSRSLASSSLSVSSPSSKGSAFFFAEEGTTGNSMHPALPGGTHDTCDASPSLSLSPSLKALSEKPVVRLERRS</sequence>
<feature type="compositionally biased region" description="Acidic residues" evidence="2">
    <location>
        <begin position="294"/>
        <end position="305"/>
    </location>
</feature>
<feature type="coiled-coil region" evidence="1">
    <location>
        <begin position="1037"/>
        <end position="1078"/>
    </location>
</feature>
<feature type="compositionally biased region" description="Basic and acidic residues" evidence="2">
    <location>
        <begin position="1293"/>
        <end position="1315"/>
    </location>
</feature>
<feature type="compositionally biased region" description="Low complexity" evidence="2">
    <location>
        <begin position="467"/>
        <end position="479"/>
    </location>
</feature>
<feature type="region of interest" description="Disordered" evidence="2">
    <location>
        <begin position="224"/>
        <end position="807"/>
    </location>
</feature>
<feature type="compositionally biased region" description="Basic and acidic residues" evidence="2">
    <location>
        <begin position="1246"/>
        <end position="1259"/>
    </location>
</feature>
<feature type="compositionally biased region" description="Basic and acidic residues" evidence="2">
    <location>
        <begin position="224"/>
        <end position="251"/>
    </location>
</feature>
<dbReference type="VEuPathDB" id="ToxoDB:TGRUB_208400"/>
<feature type="compositionally biased region" description="Low complexity" evidence="2">
    <location>
        <begin position="2039"/>
        <end position="2061"/>
    </location>
</feature>
<feature type="compositionally biased region" description="Acidic residues" evidence="2">
    <location>
        <begin position="681"/>
        <end position="717"/>
    </location>
</feature>
<feature type="compositionally biased region" description="Basic and acidic residues" evidence="2">
    <location>
        <begin position="331"/>
        <end position="345"/>
    </location>
</feature>
<feature type="compositionally biased region" description="Low complexity" evidence="2">
    <location>
        <begin position="1904"/>
        <end position="1918"/>
    </location>
</feature>
<feature type="compositionally biased region" description="Basic and acidic residues" evidence="2">
    <location>
        <begin position="273"/>
        <end position="285"/>
    </location>
</feature>
<protein>
    <submittedName>
        <fullName evidence="3">Uncharacterized protein</fullName>
    </submittedName>
</protein>
<dbReference type="OrthoDB" id="333136at2759"/>
<feature type="compositionally biased region" description="Polar residues" evidence="2">
    <location>
        <begin position="558"/>
        <end position="571"/>
    </location>
</feature>
<feature type="region of interest" description="Disordered" evidence="2">
    <location>
        <begin position="1645"/>
        <end position="1851"/>
    </location>
</feature>
<feature type="compositionally biased region" description="Acidic residues" evidence="2">
    <location>
        <begin position="1260"/>
        <end position="1292"/>
    </location>
</feature>
<reference evidence="3 4" key="1">
    <citation type="submission" date="2014-05" db="EMBL/GenBank/DDBJ databases">
        <authorList>
            <person name="Sibley D."/>
            <person name="Venepally P."/>
            <person name="Karamycheva S."/>
            <person name="Hadjithomas M."/>
            <person name="Khan A."/>
            <person name="Brunk B."/>
            <person name="Roos D."/>
            <person name="Caler E."/>
            <person name="Lorenzi H."/>
        </authorList>
    </citation>
    <scope>NUCLEOTIDE SEQUENCE [LARGE SCALE GENOMIC DNA]</scope>
    <source>
        <strain evidence="3 4">RUB</strain>
    </source>
</reference>
<feature type="region of interest" description="Disordered" evidence="2">
    <location>
        <begin position="939"/>
        <end position="972"/>
    </location>
</feature>
<feature type="compositionally biased region" description="Basic and acidic residues" evidence="2">
    <location>
        <begin position="386"/>
        <end position="399"/>
    </location>
</feature>
<feature type="compositionally biased region" description="Polar residues" evidence="2">
    <location>
        <begin position="1320"/>
        <end position="1332"/>
    </location>
</feature>
<feature type="compositionally biased region" description="Basic and acidic residues" evidence="2">
    <location>
        <begin position="1333"/>
        <end position="1364"/>
    </location>
</feature>
<feature type="region of interest" description="Disordered" evidence="2">
    <location>
        <begin position="1228"/>
        <end position="1447"/>
    </location>
</feature>
<feature type="coiled-coil region" evidence="1">
    <location>
        <begin position="849"/>
        <end position="883"/>
    </location>
</feature>